<dbReference type="InterPro" id="IPR006059">
    <property type="entry name" value="SBP"/>
</dbReference>
<accession>A0A1M6G897</accession>
<evidence type="ECO:0000313" key="5">
    <source>
        <dbReference type="EMBL" id="SHJ06142.1"/>
    </source>
</evidence>
<evidence type="ECO:0000256" key="4">
    <source>
        <dbReference type="SAM" id="Phobius"/>
    </source>
</evidence>
<dbReference type="Pfam" id="PF13416">
    <property type="entry name" value="SBP_bac_8"/>
    <property type="match status" value="1"/>
</dbReference>
<keyword evidence="2" id="KW-0813">Transport</keyword>
<evidence type="ECO:0000256" key="2">
    <source>
        <dbReference type="ARBA" id="ARBA00022448"/>
    </source>
</evidence>
<dbReference type="STRING" id="1122934.SAMN02745691_01283"/>
<organism evidence="5 6">
    <name type="scientific">Parasporobacterium paucivorans DSM 15970</name>
    <dbReference type="NCBI Taxonomy" id="1122934"/>
    <lineage>
        <taxon>Bacteria</taxon>
        <taxon>Bacillati</taxon>
        <taxon>Bacillota</taxon>
        <taxon>Clostridia</taxon>
        <taxon>Lachnospirales</taxon>
        <taxon>Lachnospiraceae</taxon>
        <taxon>Parasporobacterium</taxon>
    </lineage>
</organism>
<dbReference type="Gene3D" id="3.40.190.10">
    <property type="entry name" value="Periplasmic binding protein-like II"/>
    <property type="match status" value="2"/>
</dbReference>
<dbReference type="RefSeq" id="WP_073993529.1">
    <property type="nucleotide sequence ID" value="NZ_FQYT01000011.1"/>
</dbReference>
<gene>
    <name evidence="5" type="ORF">SAMN02745691_01283</name>
</gene>
<keyword evidence="3" id="KW-0732">Signal</keyword>
<dbReference type="GO" id="GO:0055052">
    <property type="term" value="C:ATP-binding cassette (ABC) transporter complex, substrate-binding subunit-containing"/>
    <property type="evidence" value="ECO:0007669"/>
    <property type="project" value="TreeGrafter"/>
</dbReference>
<dbReference type="GO" id="GO:0042956">
    <property type="term" value="P:maltodextrin transmembrane transport"/>
    <property type="evidence" value="ECO:0007669"/>
    <property type="project" value="TreeGrafter"/>
</dbReference>
<evidence type="ECO:0000313" key="6">
    <source>
        <dbReference type="Proteomes" id="UP000184342"/>
    </source>
</evidence>
<sequence length="420" mass="46597">MKTRNSGLVIMLICTVIFMCIAVIYSNNRKNAEIKLEESGGETIVVDSGADLIIWYNDSSLVPYIEESAYRYSSGLNIDLVQVSTLDYLEKINEFNLEGKGMPDIYIVDSEMLQKAYMAGLTSTNEDPAYSEQNYSKTALAAASCDGGLVAYPFYFDTAYMVYNKAYAANAPKTFDEILNFASSFDAAATGTVENILRWDAKSLLYNYGFIGSYINLGGENGDDQTIVDLNNENLIASLNYYQALSQYFSIDINTVSSDSVLQEFTQGRTVYSILGVSALSALNESGINYGIAVYPDLTETLKSRSLSATTVAVVNPYSKHLEKAQKFVNYITYEHAGDLYGQTGLMASRKFESYEIPGMEMIMKQYAQSASLPKLISASDFWVQLQNMLNNVWKGMDTATEAGTMESRMLSRLNLNNQQ</sequence>
<evidence type="ECO:0000256" key="1">
    <source>
        <dbReference type="ARBA" id="ARBA00008520"/>
    </source>
</evidence>
<keyword evidence="4" id="KW-1133">Transmembrane helix</keyword>
<dbReference type="PANTHER" id="PTHR30061:SF50">
    <property type="entry name" value="MALTOSE_MALTODEXTRIN-BINDING PERIPLASMIC PROTEIN"/>
    <property type="match status" value="1"/>
</dbReference>
<keyword evidence="4" id="KW-0812">Transmembrane</keyword>
<dbReference type="OrthoDB" id="9766758at2"/>
<dbReference type="AlphaFoldDB" id="A0A1M6G897"/>
<keyword evidence="6" id="KW-1185">Reference proteome</keyword>
<dbReference type="GO" id="GO:1901982">
    <property type="term" value="F:maltose binding"/>
    <property type="evidence" value="ECO:0007669"/>
    <property type="project" value="TreeGrafter"/>
</dbReference>
<dbReference type="Proteomes" id="UP000184342">
    <property type="component" value="Unassembled WGS sequence"/>
</dbReference>
<dbReference type="SUPFAM" id="SSF53850">
    <property type="entry name" value="Periplasmic binding protein-like II"/>
    <property type="match status" value="1"/>
</dbReference>
<evidence type="ECO:0000256" key="3">
    <source>
        <dbReference type="ARBA" id="ARBA00022729"/>
    </source>
</evidence>
<feature type="transmembrane region" description="Helical" evidence="4">
    <location>
        <begin position="7"/>
        <end position="25"/>
    </location>
</feature>
<proteinExistence type="inferred from homology"/>
<keyword evidence="4" id="KW-0472">Membrane</keyword>
<dbReference type="PANTHER" id="PTHR30061">
    <property type="entry name" value="MALTOSE-BINDING PERIPLASMIC PROTEIN"/>
    <property type="match status" value="1"/>
</dbReference>
<protein>
    <submittedName>
        <fullName evidence="5">Maltose-binding protein MalE</fullName>
    </submittedName>
</protein>
<dbReference type="GO" id="GO:0015768">
    <property type="term" value="P:maltose transport"/>
    <property type="evidence" value="ECO:0007669"/>
    <property type="project" value="TreeGrafter"/>
</dbReference>
<comment type="similarity">
    <text evidence="1">Belongs to the bacterial solute-binding protein 1 family.</text>
</comment>
<name>A0A1M6G897_9FIRM</name>
<dbReference type="EMBL" id="FQYT01000011">
    <property type="protein sequence ID" value="SHJ06142.1"/>
    <property type="molecule type" value="Genomic_DNA"/>
</dbReference>
<reference evidence="5 6" key="1">
    <citation type="submission" date="2016-11" db="EMBL/GenBank/DDBJ databases">
        <authorList>
            <person name="Jaros S."/>
            <person name="Januszkiewicz K."/>
            <person name="Wedrychowicz H."/>
        </authorList>
    </citation>
    <scope>NUCLEOTIDE SEQUENCE [LARGE SCALE GENOMIC DNA]</scope>
    <source>
        <strain evidence="5 6">DSM 15970</strain>
    </source>
</reference>